<dbReference type="InterPro" id="IPR011453">
    <property type="entry name" value="DUF1559"/>
</dbReference>
<dbReference type="EMBL" id="AP025739">
    <property type="protein sequence ID" value="BDI32536.1"/>
    <property type="molecule type" value="Genomic_DNA"/>
</dbReference>
<name>A0A402D5Z5_9BACT</name>
<proteinExistence type="predicted"/>
<dbReference type="Pfam" id="PF07596">
    <property type="entry name" value="SBP_bac_10"/>
    <property type="match status" value="1"/>
</dbReference>
<dbReference type="InterPro" id="IPR027558">
    <property type="entry name" value="Pre_pil_HX9DG_C"/>
</dbReference>
<dbReference type="PROSITE" id="PS00409">
    <property type="entry name" value="PROKAR_NTER_METHYL"/>
    <property type="match status" value="1"/>
</dbReference>
<accession>A0A402D5Z5</accession>
<dbReference type="PANTHER" id="PTHR30093">
    <property type="entry name" value="GENERAL SECRETION PATHWAY PROTEIN G"/>
    <property type="match status" value="1"/>
</dbReference>
<dbReference type="InterPro" id="IPR012902">
    <property type="entry name" value="N_methyl_site"/>
</dbReference>
<dbReference type="KEGG" id="ccot:CCAX7_45870"/>
<dbReference type="AlphaFoldDB" id="A0A402D5Z5"/>
<reference evidence="1 2" key="1">
    <citation type="journal article" date="2019" name="Int. J. Syst. Evol. Microbiol.">
        <title>Capsulimonas corticalis gen. nov., sp. nov., an aerobic capsulated bacterium, of a novel bacterial order, Capsulimonadales ord. nov., of the class Armatimonadia of the phylum Armatimonadetes.</title>
        <authorList>
            <person name="Li J."/>
            <person name="Kudo C."/>
            <person name="Tonouchi A."/>
        </authorList>
    </citation>
    <scope>NUCLEOTIDE SEQUENCE [LARGE SCALE GENOMIC DNA]</scope>
    <source>
        <strain evidence="1 2">AX-7</strain>
    </source>
</reference>
<gene>
    <name evidence="1" type="ORF">CCAX7_45870</name>
</gene>
<dbReference type="RefSeq" id="WP_119324865.1">
    <property type="nucleotide sequence ID" value="NZ_AP025739.1"/>
</dbReference>
<dbReference type="SUPFAM" id="SSF54523">
    <property type="entry name" value="Pili subunits"/>
    <property type="match status" value="1"/>
</dbReference>
<organism evidence="1 2">
    <name type="scientific">Capsulimonas corticalis</name>
    <dbReference type="NCBI Taxonomy" id="2219043"/>
    <lineage>
        <taxon>Bacteria</taxon>
        <taxon>Bacillati</taxon>
        <taxon>Armatimonadota</taxon>
        <taxon>Armatimonadia</taxon>
        <taxon>Capsulimonadales</taxon>
        <taxon>Capsulimonadaceae</taxon>
        <taxon>Capsulimonas</taxon>
    </lineage>
</organism>
<dbReference type="Pfam" id="PF07963">
    <property type="entry name" value="N_methyl"/>
    <property type="match status" value="1"/>
</dbReference>
<evidence type="ECO:0000313" key="1">
    <source>
        <dbReference type="EMBL" id="BDI32536.1"/>
    </source>
</evidence>
<dbReference type="NCBIfam" id="TIGR04294">
    <property type="entry name" value="pre_pil_HX9DG"/>
    <property type="match status" value="1"/>
</dbReference>
<keyword evidence="2" id="KW-1185">Reference proteome</keyword>
<dbReference type="InterPro" id="IPR045584">
    <property type="entry name" value="Pilin-like"/>
</dbReference>
<dbReference type="NCBIfam" id="TIGR02532">
    <property type="entry name" value="IV_pilin_GFxxxE"/>
    <property type="match status" value="1"/>
</dbReference>
<protein>
    <submittedName>
        <fullName evidence="1">Uncharacterized protein</fullName>
    </submittedName>
</protein>
<dbReference type="OrthoDB" id="269301at2"/>
<evidence type="ECO:0000313" key="2">
    <source>
        <dbReference type="Proteomes" id="UP000287394"/>
    </source>
</evidence>
<sequence>MIIRHKGFTLIELLVVIAIIAILAAILFPVFAKAREKARQISCASNLKQFGLAAQMYAQDYDETYSGPFIGGPGLAGGDGNDKKIWVELLYPYTKNTQIARCPSASGGVTYFYNGSGITENPDLASVVKAGGVNYAYNDTFGYNGSNFGIGSPGAYGTGVNGNGPFGAALSLVDSPAATILLVDTPGGGDYEVEYFNRLDASACALFGTGQDLPHLGVDSRHTDGFNAAFYDGHVKFQKSTRPYQWYLSKDAATSSGYNP</sequence>
<dbReference type="Proteomes" id="UP000287394">
    <property type="component" value="Chromosome"/>
</dbReference>
<dbReference type="Gene3D" id="3.30.700.10">
    <property type="entry name" value="Glycoprotein, Type 4 Pilin"/>
    <property type="match status" value="1"/>
</dbReference>